<accession>A0ABD5VEI2</accession>
<dbReference type="InterPro" id="IPR014710">
    <property type="entry name" value="RmlC-like_jellyroll"/>
</dbReference>
<dbReference type="InterPro" id="IPR053146">
    <property type="entry name" value="QDO-like"/>
</dbReference>
<feature type="domain" description="Cupin type-2" evidence="1">
    <location>
        <begin position="40"/>
        <end position="103"/>
    </location>
</feature>
<dbReference type="Gene3D" id="2.60.120.10">
    <property type="entry name" value="Jelly Rolls"/>
    <property type="match status" value="1"/>
</dbReference>
<dbReference type="Proteomes" id="UP001596395">
    <property type="component" value="Unassembled WGS sequence"/>
</dbReference>
<evidence type="ECO:0000313" key="3">
    <source>
        <dbReference type="Proteomes" id="UP001596395"/>
    </source>
</evidence>
<gene>
    <name evidence="2" type="ORF">ACFQGB_06215</name>
</gene>
<dbReference type="InterPro" id="IPR011051">
    <property type="entry name" value="RmlC_Cupin_sf"/>
</dbReference>
<dbReference type="RefSeq" id="WP_336349428.1">
    <property type="nucleotide sequence ID" value="NZ_JAZAQL010000001.1"/>
</dbReference>
<dbReference type="EMBL" id="JBHSXN010000001">
    <property type="protein sequence ID" value="MFC6952452.1"/>
    <property type="molecule type" value="Genomic_DNA"/>
</dbReference>
<dbReference type="InterPro" id="IPR013096">
    <property type="entry name" value="Cupin_2"/>
</dbReference>
<sequence>MASSKAPGASDYVLDFEGFPGRWEILETTAETDGERLTTRMHLDERSELPVHVHPHAEEVYEVETGEIEVRVDGEWSTLAAGDRMVVPAGTEHAFRNPGPATVRNVHRPAMRIEAFFRRFHALKTERGVSMPPEGLRSTILLAMLFAEYDDELVVAGPQRWVFGALAALGRVLGYDLPD</sequence>
<reference evidence="2 3" key="1">
    <citation type="journal article" date="2019" name="Int. J. Syst. Evol. Microbiol.">
        <title>The Global Catalogue of Microorganisms (GCM) 10K type strain sequencing project: providing services to taxonomists for standard genome sequencing and annotation.</title>
        <authorList>
            <consortium name="The Broad Institute Genomics Platform"/>
            <consortium name="The Broad Institute Genome Sequencing Center for Infectious Disease"/>
            <person name="Wu L."/>
            <person name="Ma J."/>
        </authorList>
    </citation>
    <scope>NUCLEOTIDE SEQUENCE [LARGE SCALE GENOMIC DNA]</scope>
    <source>
        <strain evidence="2 3">GX26</strain>
    </source>
</reference>
<proteinExistence type="predicted"/>
<evidence type="ECO:0000259" key="1">
    <source>
        <dbReference type="Pfam" id="PF07883"/>
    </source>
</evidence>
<keyword evidence="3" id="KW-1185">Reference proteome</keyword>
<organism evidence="2 3">
    <name type="scientific">Halorubellus litoreus</name>
    <dbReference type="NCBI Taxonomy" id="755308"/>
    <lineage>
        <taxon>Archaea</taxon>
        <taxon>Methanobacteriati</taxon>
        <taxon>Methanobacteriota</taxon>
        <taxon>Stenosarchaea group</taxon>
        <taxon>Halobacteria</taxon>
        <taxon>Halobacteriales</taxon>
        <taxon>Halorubellaceae</taxon>
        <taxon>Halorubellus</taxon>
    </lineage>
</organism>
<dbReference type="AlphaFoldDB" id="A0ABD5VEI2"/>
<dbReference type="SUPFAM" id="SSF51182">
    <property type="entry name" value="RmlC-like cupins"/>
    <property type="match status" value="1"/>
</dbReference>
<dbReference type="PANTHER" id="PTHR36440:SF1">
    <property type="entry name" value="PUTATIVE (AFU_ORTHOLOGUE AFUA_8G07350)-RELATED"/>
    <property type="match status" value="1"/>
</dbReference>
<protein>
    <submittedName>
        <fullName evidence="2">Cupin domain-containing protein</fullName>
    </submittedName>
</protein>
<evidence type="ECO:0000313" key="2">
    <source>
        <dbReference type="EMBL" id="MFC6952452.1"/>
    </source>
</evidence>
<comment type="caution">
    <text evidence="2">The sequence shown here is derived from an EMBL/GenBank/DDBJ whole genome shotgun (WGS) entry which is preliminary data.</text>
</comment>
<name>A0ABD5VEI2_9EURY</name>
<dbReference type="Pfam" id="PF07883">
    <property type="entry name" value="Cupin_2"/>
    <property type="match status" value="1"/>
</dbReference>
<dbReference type="PANTHER" id="PTHR36440">
    <property type="entry name" value="PUTATIVE (AFU_ORTHOLOGUE AFUA_8G07350)-RELATED"/>
    <property type="match status" value="1"/>
</dbReference>